<reference evidence="1" key="1">
    <citation type="submission" date="2019-10" db="EMBL/GenBank/DDBJ databases">
        <authorList>
            <person name="Ashton P.M."/>
            <person name="Dallman T."/>
            <person name="Nair S."/>
            <person name="De Pinna E."/>
            <person name="Peters T."/>
            <person name="Grant K."/>
        </authorList>
    </citation>
    <scope>NUCLEOTIDE SEQUENCE</scope>
    <source>
        <strain evidence="1">810089</strain>
    </source>
</reference>
<dbReference type="AlphaFoldDB" id="A0A626QD42"/>
<comment type="caution">
    <text evidence="1">The sequence shown here is derived from an EMBL/GenBank/DDBJ whole genome shotgun (WGS) entry which is preliminary data.</text>
</comment>
<proteinExistence type="predicted"/>
<evidence type="ECO:0000313" key="1">
    <source>
        <dbReference type="EMBL" id="EDB1725153.1"/>
    </source>
</evidence>
<protein>
    <submittedName>
        <fullName evidence="1">DUF1496 domain-containing protein</fullName>
    </submittedName>
</protein>
<dbReference type="EMBL" id="AALMOO010000045">
    <property type="protein sequence ID" value="EDB1725153.1"/>
    <property type="molecule type" value="Genomic_DNA"/>
</dbReference>
<organism evidence="1">
    <name type="scientific">Salmonella enterica subsp. enterica serovar Stanley</name>
    <dbReference type="NCBI Taxonomy" id="192953"/>
    <lineage>
        <taxon>Bacteria</taxon>
        <taxon>Pseudomonadati</taxon>
        <taxon>Pseudomonadota</taxon>
        <taxon>Gammaproteobacteria</taxon>
        <taxon>Enterobacterales</taxon>
        <taxon>Enterobacteriaceae</taxon>
        <taxon>Salmonella</taxon>
    </lineage>
</organism>
<sequence>MITVFFNGESEMKLTSNIVLFVTAAVFSCSAFSQAVSVSKAGEQLGNIAQAVTAPETDSLLKHIFEQQLQTNSLLLQIANDQASGVTLTPAQKKTSCLNENKYYSSGALLTVGSEKLRCTLSGEIPTWENANEGNIVSVEGK</sequence>
<name>A0A626QD42_SALET</name>
<accession>A0A626QD42</accession>
<gene>
    <name evidence="1" type="ORF">F9O61_23640</name>
</gene>